<protein>
    <submittedName>
        <fullName evidence="2">Uncharacterized protein</fullName>
    </submittedName>
</protein>
<organism evidence="2 3">
    <name type="scientific">Botrytis deweyae</name>
    <dbReference type="NCBI Taxonomy" id="2478750"/>
    <lineage>
        <taxon>Eukaryota</taxon>
        <taxon>Fungi</taxon>
        <taxon>Dikarya</taxon>
        <taxon>Ascomycota</taxon>
        <taxon>Pezizomycotina</taxon>
        <taxon>Leotiomycetes</taxon>
        <taxon>Helotiales</taxon>
        <taxon>Sclerotiniaceae</taxon>
        <taxon>Botrytis</taxon>
    </lineage>
</organism>
<proteinExistence type="predicted"/>
<gene>
    <name evidence="2" type="ORF">EAE98_008005</name>
</gene>
<evidence type="ECO:0000256" key="1">
    <source>
        <dbReference type="SAM" id="MobiDB-lite"/>
    </source>
</evidence>
<dbReference type="EMBL" id="RCSX01000020">
    <property type="protein sequence ID" value="KAF7922479.1"/>
    <property type="molecule type" value="Genomic_DNA"/>
</dbReference>
<comment type="caution">
    <text evidence="2">The sequence shown here is derived from an EMBL/GenBank/DDBJ whole genome shotgun (WGS) entry which is preliminary data.</text>
</comment>
<dbReference type="RefSeq" id="XP_038807922.1">
    <property type="nucleotide sequence ID" value="XM_038955628.1"/>
</dbReference>
<keyword evidence="3" id="KW-1185">Reference proteome</keyword>
<dbReference type="GeneID" id="62234778"/>
<feature type="compositionally biased region" description="Basic and acidic residues" evidence="1">
    <location>
        <begin position="54"/>
        <end position="63"/>
    </location>
</feature>
<reference evidence="2 3" key="1">
    <citation type="journal article" date="2020" name="Genome Biol. Evol.">
        <title>Comparative genomics of Sclerotiniaceae.</title>
        <authorList>
            <person name="Valero Jimenez C.A."/>
            <person name="Steentjes M."/>
            <person name="Scholten O.E."/>
            <person name="Van Kan J.A.L."/>
        </authorList>
    </citation>
    <scope>NUCLEOTIDE SEQUENCE [LARGE SCALE GENOMIC DNA]</scope>
    <source>
        <strain evidence="2 3">B1</strain>
    </source>
</reference>
<feature type="compositionally biased region" description="Basic residues" evidence="1">
    <location>
        <begin position="39"/>
        <end position="49"/>
    </location>
</feature>
<feature type="region of interest" description="Disordered" evidence="1">
    <location>
        <begin position="1"/>
        <end position="23"/>
    </location>
</feature>
<sequence>MRDPDLLRLRQNDSDLGTLPSPVPLVPCEKTGYPGYLLKRNRKRNRKRAGNQIHDTRDGNEYL</sequence>
<evidence type="ECO:0000313" key="3">
    <source>
        <dbReference type="Proteomes" id="UP000783213"/>
    </source>
</evidence>
<name>A0ABQ7IFP1_9HELO</name>
<feature type="compositionally biased region" description="Basic and acidic residues" evidence="1">
    <location>
        <begin position="1"/>
        <end position="13"/>
    </location>
</feature>
<evidence type="ECO:0000313" key="2">
    <source>
        <dbReference type="EMBL" id="KAF7922479.1"/>
    </source>
</evidence>
<dbReference type="Proteomes" id="UP000783213">
    <property type="component" value="Unassembled WGS sequence"/>
</dbReference>
<accession>A0ABQ7IFP1</accession>
<feature type="region of interest" description="Disordered" evidence="1">
    <location>
        <begin position="39"/>
        <end position="63"/>
    </location>
</feature>